<name>A0ABN2ZCZ9_9ACTN</name>
<dbReference type="NCBIfam" id="TIGR02425">
    <property type="entry name" value="decarb_PcaC"/>
    <property type="match status" value="1"/>
</dbReference>
<dbReference type="Gene3D" id="3.40.50.1820">
    <property type="entry name" value="alpha/beta hydrolase"/>
    <property type="match status" value="1"/>
</dbReference>
<sequence>MTPSITAVRLTGARHRAELPLLVLGPSLGTSASTLWTACADAGLTEVFDVVAWDLPGHGHNRAVPEEPFTMAELAAGVLHVVDDIAAERGDDTFFYAGDSVGGAVGLQLLLDAPARVPAAVLLCTGARIGTHESWAGRMAQVSMSGTPVMVSGSAERWFGAGFLEREPARGSALLHALQEADDDGYVAVCGALAEFDVRDRLAEIGAPVLAVAGVEDVSTPPASLGEIASGVKDGRLVVLDGVGHLAPAEAPAVVARLLREHLLGEPAASSSDDRTVREVRDAGLVVRREVLGDAHVDRASAATTDFTRDFQELITQYAWGSIWTRPGLDRRSRSMITLTALVARGHHEELAMHVRAARTNGLSVEEIKEVLLQSAVYCGVPDANTAFRIAQQVLAEMEER</sequence>
<reference evidence="3 4" key="1">
    <citation type="journal article" date="2019" name="Int. J. Syst. Evol. Microbiol.">
        <title>The Global Catalogue of Microorganisms (GCM) 10K type strain sequencing project: providing services to taxonomists for standard genome sequencing and annotation.</title>
        <authorList>
            <consortium name="The Broad Institute Genomics Platform"/>
            <consortium name="The Broad Institute Genome Sequencing Center for Infectious Disease"/>
            <person name="Wu L."/>
            <person name="Ma J."/>
        </authorList>
    </citation>
    <scope>NUCLEOTIDE SEQUENCE [LARGE SCALE GENOMIC DNA]</scope>
    <source>
        <strain evidence="3 4">JCM 16022</strain>
    </source>
</reference>
<feature type="domain" description="Carboxymuconolactone decarboxylase-like" evidence="1">
    <location>
        <begin position="310"/>
        <end position="392"/>
    </location>
</feature>
<keyword evidence="4" id="KW-1185">Reference proteome</keyword>
<evidence type="ECO:0000259" key="2">
    <source>
        <dbReference type="Pfam" id="PF12697"/>
    </source>
</evidence>
<protein>
    <submittedName>
        <fullName evidence="3">3-oxoadipate enol-lactonase</fullName>
    </submittedName>
</protein>
<accession>A0ABN2ZCZ9</accession>
<dbReference type="PANTHER" id="PTHR33570:SF2">
    <property type="entry name" value="CARBOXYMUCONOLACTONE DECARBOXYLASE-LIKE DOMAIN-CONTAINING PROTEIN"/>
    <property type="match status" value="1"/>
</dbReference>
<feature type="domain" description="AB hydrolase-1" evidence="2">
    <location>
        <begin position="26"/>
        <end position="257"/>
    </location>
</feature>
<dbReference type="SUPFAM" id="SSF69118">
    <property type="entry name" value="AhpD-like"/>
    <property type="match status" value="1"/>
</dbReference>
<dbReference type="Pfam" id="PF12697">
    <property type="entry name" value="Abhydrolase_6"/>
    <property type="match status" value="1"/>
</dbReference>
<dbReference type="InterPro" id="IPR012788">
    <property type="entry name" value="Decarb_PcaC"/>
</dbReference>
<evidence type="ECO:0000313" key="4">
    <source>
        <dbReference type="Proteomes" id="UP001501771"/>
    </source>
</evidence>
<dbReference type="InterPro" id="IPR000073">
    <property type="entry name" value="AB_hydrolase_1"/>
</dbReference>
<dbReference type="Gene3D" id="1.20.1290.10">
    <property type="entry name" value="AhpD-like"/>
    <property type="match status" value="1"/>
</dbReference>
<dbReference type="Proteomes" id="UP001501771">
    <property type="component" value="Unassembled WGS sequence"/>
</dbReference>
<comment type="caution">
    <text evidence="3">The sequence shown here is derived from an EMBL/GenBank/DDBJ whole genome shotgun (WGS) entry which is preliminary data.</text>
</comment>
<evidence type="ECO:0000313" key="3">
    <source>
        <dbReference type="EMBL" id="GAA2140306.1"/>
    </source>
</evidence>
<dbReference type="PRINTS" id="PR00111">
    <property type="entry name" value="ABHYDROLASE"/>
</dbReference>
<dbReference type="InterPro" id="IPR029058">
    <property type="entry name" value="AB_hydrolase_fold"/>
</dbReference>
<gene>
    <name evidence="3" type="primary">pcaD</name>
    <name evidence="3" type="ORF">GCM10009844_09830</name>
</gene>
<dbReference type="RefSeq" id="WP_344148461.1">
    <property type="nucleotide sequence ID" value="NZ_BAAAQR010000002.1"/>
</dbReference>
<dbReference type="Pfam" id="PF02627">
    <property type="entry name" value="CMD"/>
    <property type="match status" value="1"/>
</dbReference>
<evidence type="ECO:0000259" key="1">
    <source>
        <dbReference type="Pfam" id="PF02627"/>
    </source>
</evidence>
<organism evidence="3 4">
    <name type="scientific">Nocardioides koreensis</name>
    <dbReference type="NCBI Taxonomy" id="433651"/>
    <lineage>
        <taxon>Bacteria</taxon>
        <taxon>Bacillati</taxon>
        <taxon>Actinomycetota</taxon>
        <taxon>Actinomycetes</taxon>
        <taxon>Propionibacteriales</taxon>
        <taxon>Nocardioidaceae</taxon>
        <taxon>Nocardioides</taxon>
    </lineage>
</organism>
<dbReference type="InterPro" id="IPR052512">
    <property type="entry name" value="4CMD/NDH-1_regulator"/>
</dbReference>
<dbReference type="InterPro" id="IPR003779">
    <property type="entry name" value="CMD-like"/>
</dbReference>
<dbReference type="PANTHER" id="PTHR33570">
    <property type="entry name" value="4-CARBOXYMUCONOLACTONE DECARBOXYLASE FAMILY PROTEIN"/>
    <property type="match status" value="1"/>
</dbReference>
<dbReference type="EMBL" id="BAAAQR010000002">
    <property type="protein sequence ID" value="GAA2140306.1"/>
    <property type="molecule type" value="Genomic_DNA"/>
</dbReference>
<proteinExistence type="predicted"/>
<dbReference type="InterPro" id="IPR029032">
    <property type="entry name" value="AhpD-like"/>
</dbReference>
<dbReference type="SUPFAM" id="SSF53474">
    <property type="entry name" value="alpha/beta-Hydrolases"/>
    <property type="match status" value="1"/>
</dbReference>